<proteinExistence type="predicted"/>
<evidence type="ECO:0000256" key="1">
    <source>
        <dbReference type="SAM" id="Phobius"/>
    </source>
</evidence>
<keyword evidence="1" id="KW-0472">Membrane</keyword>
<dbReference type="RefSeq" id="WP_213793371.1">
    <property type="nucleotide sequence ID" value="NZ_JAAMFJ010000007.1"/>
</dbReference>
<organism evidence="2 3">
    <name type="scientific">Fructobacillus papyrifericola</name>
    <dbReference type="NCBI Taxonomy" id="2713172"/>
    <lineage>
        <taxon>Bacteria</taxon>
        <taxon>Bacillati</taxon>
        <taxon>Bacillota</taxon>
        <taxon>Bacilli</taxon>
        <taxon>Lactobacillales</taxon>
        <taxon>Lactobacillaceae</taxon>
        <taxon>Fructobacillus</taxon>
    </lineage>
</organism>
<protein>
    <submittedName>
        <fullName evidence="2">DUF3290 domain-containing protein</fullName>
    </submittedName>
</protein>
<dbReference type="Pfam" id="PF11694">
    <property type="entry name" value="DUF3290"/>
    <property type="match status" value="1"/>
</dbReference>
<evidence type="ECO:0000313" key="3">
    <source>
        <dbReference type="Proteomes" id="UP000735205"/>
    </source>
</evidence>
<keyword evidence="3" id="KW-1185">Reference proteome</keyword>
<name>A0ABS5QY59_9LACO</name>
<dbReference type="EMBL" id="JAAMFJ010000007">
    <property type="protein sequence ID" value="MBS9336822.1"/>
    <property type="molecule type" value="Genomic_DNA"/>
</dbReference>
<evidence type="ECO:0000313" key="2">
    <source>
        <dbReference type="EMBL" id="MBS9336822.1"/>
    </source>
</evidence>
<reference evidence="2 3" key="1">
    <citation type="submission" date="2020-02" db="EMBL/GenBank/DDBJ databases">
        <title>Fructobacillus sp. isolated from paper mulberry of Taiwan.</title>
        <authorList>
            <person name="Lin S.-T."/>
        </authorList>
    </citation>
    <scope>NUCLEOTIDE SEQUENCE [LARGE SCALE GENOMIC DNA]</scope>
    <source>
        <strain evidence="2 3">M1-21</strain>
    </source>
</reference>
<keyword evidence="1" id="KW-0812">Transmembrane</keyword>
<accession>A0ABS5QY59</accession>
<dbReference type="InterPro" id="IPR021707">
    <property type="entry name" value="DUF3290"/>
</dbReference>
<gene>
    <name evidence="2" type="ORF">G6R28_06215</name>
</gene>
<dbReference type="Proteomes" id="UP000735205">
    <property type="component" value="Unassembled WGS sequence"/>
</dbReference>
<sequence>MTFYSLNYLLNQNNLTNKVYIALLIITFVAVGIGLVASLRHRFNMRYRDLTIIAFLAFLFFAGLTYTNLQNTQTQNLQQNEMATFATSYAKDQKVKKSDLAFNSTTMQDGMIAKEGSKFYQITLSKDQKSYSRTQVYLINAKAEVAQ</sequence>
<keyword evidence="1" id="KW-1133">Transmembrane helix</keyword>
<feature type="transmembrane region" description="Helical" evidence="1">
    <location>
        <begin position="50"/>
        <end position="69"/>
    </location>
</feature>
<comment type="caution">
    <text evidence="2">The sequence shown here is derived from an EMBL/GenBank/DDBJ whole genome shotgun (WGS) entry which is preliminary data.</text>
</comment>
<feature type="transmembrane region" description="Helical" evidence="1">
    <location>
        <begin position="20"/>
        <end position="38"/>
    </location>
</feature>